<keyword evidence="2" id="KW-1185">Reference proteome</keyword>
<evidence type="ECO:0000313" key="1">
    <source>
        <dbReference type="EMBL" id="MBE9376045.1"/>
    </source>
</evidence>
<keyword evidence="1" id="KW-0489">Methyltransferase</keyword>
<dbReference type="InterPro" id="IPR029063">
    <property type="entry name" value="SAM-dependent_MTases_sf"/>
</dbReference>
<dbReference type="CDD" id="cd02440">
    <property type="entry name" value="AdoMet_MTases"/>
    <property type="match status" value="1"/>
</dbReference>
<dbReference type="Gene3D" id="3.40.50.150">
    <property type="entry name" value="Vaccinia Virus protein VP39"/>
    <property type="match status" value="1"/>
</dbReference>
<dbReference type="RefSeq" id="WP_193929481.1">
    <property type="nucleotide sequence ID" value="NZ_JADEYC010000030.1"/>
</dbReference>
<dbReference type="GO" id="GO:0032259">
    <property type="term" value="P:methylation"/>
    <property type="evidence" value="ECO:0007669"/>
    <property type="project" value="UniProtKB-KW"/>
</dbReference>
<sequence>MFTGREENAVESAFGTEIRDVDARTPNLARMYDYQLGGTHNFAPDRERLDAAVGHAPQTVPPAAVDRAFLQRAVAWCADRGIDQFLDLGSGIPTAGNVHEVARRRAPGSRVVYVDHEPVAVAHGNELLRGTESAAVVHADLLDPDDVLGAPRTAELLDFARPVALLVVGVLHHIGHGADVEGVLAEYRSALAPGSALVLSQLTGDAGAAEVPGGLHPRSLAEVGALFAGFDLMAPGLVPAAVWHPADPHEHGCSPRAAVSWAGVGVRGQV</sequence>
<proteinExistence type="predicted"/>
<dbReference type="PIRSF" id="PIRSF017393">
    <property type="entry name" value="MTase_SAV2177"/>
    <property type="match status" value="1"/>
</dbReference>
<keyword evidence="1" id="KW-0808">Transferase</keyword>
<dbReference type="AlphaFoldDB" id="A0A929BCW1"/>
<dbReference type="EMBL" id="JADEYC010000030">
    <property type="protein sequence ID" value="MBE9376045.1"/>
    <property type="molecule type" value="Genomic_DNA"/>
</dbReference>
<comment type="caution">
    <text evidence="1">The sequence shown here is derived from an EMBL/GenBank/DDBJ whole genome shotgun (WGS) entry which is preliminary data.</text>
</comment>
<dbReference type="GO" id="GO:0008168">
    <property type="term" value="F:methyltransferase activity"/>
    <property type="evidence" value="ECO:0007669"/>
    <property type="project" value="UniProtKB-KW"/>
</dbReference>
<dbReference type="InterPro" id="IPR006764">
    <property type="entry name" value="SAM_dep_MeTrfase_SAV2177_type"/>
</dbReference>
<evidence type="ECO:0000313" key="2">
    <source>
        <dbReference type="Proteomes" id="UP000598360"/>
    </source>
</evidence>
<accession>A0A929BCW1</accession>
<dbReference type="Proteomes" id="UP000598360">
    <property type="component" value="Unassembled WGS sequence"/>
</dbReference>
<gene>
    <name evidence="1" type="ORF">IQ251_16460</name>
</gene>
<dbReference type="Pfam" id="PF04672">
    <property type="entry name" value="Methyltransf_19"/>
    <property type="match status" value="1"/>
</dbReference>
<protein>
    <submittedName>
        <fullName evidence="1">SAM-dependent methyltransferase</fullName>
    </submittedName>
</protein>
<dbReference type="SUPFAM" id="SSF53335">
    <property type="entry name" value="S-adenosyl-L-methionine-dependent methyltransferases"/>
    <property type="match status" value="1"/>
</dbReference>
<organism evidence="1 2">
    <name type="scientific">Saccharopolyspora montiporae</name>
    <dbReference type="NCBI Taxonomy" id="2781240"/>
    <lineage>
        <taxon>Bacteria</taxon>
        <taxon>Bacillati</taxon>
        <taxon>Actinomycetota</taxon>
        <taxon>Actinomycetes</taxon>
        <taxon>Pseudonocardiales</taxon>
        <taxon>Pseudonocardiaceae</taxon>
        <taxon>Saccharopolyspora</taxon>
    </lineage>
</organism>
<reference evidence="1" key="1">
    <citation type="submission" date="2020-10" db="EMBL/GenBank/DDBJ databases">
        <title>Diversity and distribution of actinomycetes associated with coral in the coast of Hainan.</title>
        <authorList>
            <person name="Li F."/>
        </authorList>
    </citation>
    <scope>NUCLEOTIDE SEQUENCE</scope>
    <source>
        <strain evidence="1">HNM0983</strain>
    </source>
</reference>
<name>A0A929BCW1_9PSEU</name>